<evidence type="ECO:0000256" key="2">
    <source>
        <dbReference type="ARBA" id="ARBA00022576"/>
    </source>
</evidence>
<evidence type="ECO:0000256" key="3">
    <source>
        <dbReference type="ARBA" id="ARBA00022679"/>
    </source>
</evidence>
<evidence type="ECO:0000259" key="4">
    <source>
        <dbReference type="Pfam" id="PF00155"/>
    </source>
</evidence>
<keyword evidence="2 5" id="KW-0032">Aminotransferase</keyword>
<reference evidence="5 6" key="1">
    <citation type="submission" date="2017-12" db="EMBL/GenBank/DDBJ databases">
        <title>Genomes of bacteria within cyanobacterial aggregates.</title>
        <authorList>
            <person name="Cai H."/>
        </authorList>
    </citation>
    <scope>NUCLEOTIDE SEQUENCE [LARGE SCALE GENOMIC DNA]</scope>
    <source>
        <strain evidence="5 6">TH16</strain>
    </source>
</reference>
<evidence type="ECO:0000256" key="1">
    <source>
        <dbReference type="ARBA" id="ARBA00001933"/>
    </source>
</evidence>
<dbReference type="AlphaFoldDB" id="A0A2K9NE31"/>
<dbReference type="InterPro" id="IPR004839">
    <property type="entry name" value="Aminotransferase_I/II_large"/>
</dbReference>
<gene>
    <name evidence="5" type="ORF">C0V82_14800</name>
</gene>
<protein>
    <submittedName>
        <fullName evidence="5">Aspartate aminotransferase</fullName>
    </submittedName>
</protein>
<keyword evidence="6" id="KW-1185">Reference proteome</keyword>
<dbReference type="Gene3D" id="3.40.640.10">
    <property type="entry name" value="Type I PLP-dependent aspartate aminotransferase-like (Major domain)"/>
    <property type="match status" value="1"/>
</dbReference>
<dbReference type="CDD" id="cd00609">
    <property type="entry name" value="AAT_like"/>
    <property type="match status" value="1"/>
</dbReference>
<dbReference type="PANTHER" id="PTHR42832">
    <property type="entry name" value="AMINO ACID AMINOTRANSFERASE"/>
    <property type="match status" value="1"/>
</dbReference>
<keyword evidence="3 5" id="KW-0808">Transferase</keyword>
<comment type="cofactor">
    <cofactor evidence="1">
        <name>pyridoxal 5'-phosphate</name>
        <dbReference type="ChEBI" id="CHEBI:597326"/>
    </cofactor>
</comment>
<dbReference type="Pfam" id="PF00155">
    <property type="entry name" value="Aminotran_1_2"/>
    <property type="match status" value="1"/>
</dbReference>
<dbReference type="Gene3D" id="3.90.1150.10">
    <property type="entry name" value="Aspartate Aminotransferase, domain 1"/>
    <property type="match status" value="1"/>
</dbReference>
<dbReference type="KEGG" id="ncb:C0V82_14800"/>
<proteinExistence type="predicted"/>
<name>A0A2K9NE31_9PROT</name>
<evidence type="ECO:0000313" key="6">
    <source>
        <dbReference type="Proteomes" id="UP000234752"/>
    </source>
</evidence>
<dbReference type="GO" id="GO:0008483">
    <property type="term" value="F:transaminase activity"/>
    <property type="evidence" value="ECO:0007669"/>
    <property type="project" value="UniProtKB-KW"/>
</dbReference>
<dbReference type="SUPFAM" id="SSF53383">
    <property type="entry name" value="PLP-dependent transferases"/>
    <property type="match status" value="1"/>
</dbReference>
<dbReference type="OrthoDB" id="9813612at2"/>
<dbReference type="InterPro" id="IPR015424">
    <property type="entry name" value="PyrdxlP-dep_Trfase"/>
</dbReference>
<dbReference type="GO" id="GO:0030170">
    <property type="term" value="F:pyridoxal phosphate binding"/>
    <property type="evidence" value="ECO:0007669"/>
    <property type="project" value="InterPro"/>
</dbReference>
<accession>A0A2K9NE31</accession>
<dbReference type="InterPro" id="IPR050881">
    <property type="entry name" value="LL-DAP_aminotransferase"/>
</dbReference>
<dbReference type="EMBL" id="CP025611">
    <property type="protein sequence ID" value="AUN31364.1"/>
    <property type="molecule type" value="Genomic_DNA"/>
</dbReference>
<dbReference type="Proteomes" id="UP000234752">
    <property type="component" value="Chromosome eg_1"/>
</dbReference>
<dbReference type="PANTHER" id="PTHR42832:SF3">
    <property type="entry name" value="L-GLUTAMINE--4-(METHYLSULFANYL)-2-OXOBUTANOATE AMINOTRANSFERASE"/>
    <property type="match status" value="1"/>
</dbReference>
<dbReference type="RefSeq" id="WP_102112970.1">
    <property type="nucleotide sequence ID" value="NZ_BMGN01000005.1"/>
</dbReference>
<dbReference type="InterPro" id="IPR015422">
    <property type="entry name" value="PyrdxlP-dep_Trfase_small"/>
</dbReference>
<sequence>MMFDAASSLQAPSRNEMMSALPEYPFPRLAALLSDVTPLANVAPSILTIGEPQNNPPSLLTDMLAASAPAAWAKYPPTAGTPEFRAAAAGWLSRRFNLPDGFVPADKAVLPVCGTREALYQLPQLVVPKTKAGGRPVVLIPNPFYAVYLGAALMAGAEPVMLDGTKETGFLPDLDSVSEEVWERTALFYLCTPANPQGAVASLDYLKRALTLARRHGFTLVMDECYGELWHNVAPAGGMDAARELGGENPLSNLICFHSLSKRSSAAGLRSGFMAGDPALIAGFTRLRAYSLAGMPLPVLAASAALWSDDAHVAINRAYYRANVDVAEAILAGKLGYYRPDAGFFLWLDVTGVAANGEEATKRLWREGAIKVLPGAYLTQPHEDGYNPGDRYIRVALVHDADNVARSMERLARILS</sequence>
<organism evidence="5 6">
    <name type="scientific">Niveispirillum cyanobacteriorum</name>
    <dbReference type="NCBI Taxonomy" id="1612173"/>
    <lineage>
        <taxon>Bacteria</taxon>
        <taxon>Pseudomonadati</taxon>
        <taxon>Pseudomonadota</taxon>
        <taxon>Alphaproteobacteria</taxon>
        <taxon>Rhodospirillales</taxon>
        <taxon>Azospirillaceae</taxon>
        <taxon>Niveispirillum</taxon>
    </lineage>
</organism>
<evidence type="ECO:0000313" key="5">
    <source>
        <dbReference type="EMBL" id="AUN31364.1"/>
    </source>
</evidence>
<dbReference type="InterPro" id="IPR015421">
    <property type="entry name" value="PyrdxlP-dep_Trfase_major"/>
</dbReference>
<feature type="domain" description="Aminotransferase class I/classII large" evidence="4">
    <location>
        <begin position="50"/>
        <end position="411"/>
    </location>
</feature>